<accession>A0AAV7DQ36</accession>
<keyword evidence="2" id="KW-1185">Reference proteome</keyword>
<dbReference type="AlphaFoldDB" id="A0AAV7DQ36"/>
<gene>
    <name evidence="1" type="ORF">H6P81_021371</name>
</gene>
<comment type="caution">
    <text evidence="1">The sequence shown here is derived from an EMBL/GenBank/DDBJ whole genome shotgun (WGS) entry which is preliminary data.</text>
</comment>
<reference evidence="1 2" key="1">
    <citation type="submission" date="2021-07" db="EMBL/GenBank/DDBJ databases">
        <title>The Aristolochia fimbriata genome: insights into angiosperm evolution, floral development and chemical biosynthesis.</title>
        <authorList>
            <person name="Jiao Y."/>
        </authorList>
    </citation>
    <scope>NUCLEOTIDE SEQUENCE [LARGE SCALE GENOMIC DNA]</scope>
    <source>
        <strain evidence="1">IBCAS-2021</strain>
        <tissue evidence="1">Leaf</tissue>
    </source>
</reference>
<protein>
    <submittedName>
        <fullName evidence="1">Uncharacterized protein</fullName>
    </submittedName>
</protein>
<evidence type="ECO:0000313" key="1">
    <source>
        <dbReference type="EMBL" id="KAG9438682.1"/>
    </source>
</evidence>
<name>A0AAV7DQ36_ARIFI</name>
<organism evidence="1 2">
    <name type="scientific">Aristolochia fimbriata</name>
    <name type="common">White veined hardy Dutchman's pipe vine</name>
    <dbReference type="NCBI Taxonomy" id="158543"/>
    <lineage>
        <taxon>Eukaryota</taxon>
        <taxon>Viridiplantae</taxon>
        <taxon>Streptophyta</taxon>
        <taxon>Embryophyta</taxon>
        <taxon>Tracheophyta</taxon>
        <taxon>Spermatophyta</taxon>
        <taxon>Magnoliopsida</taxon>
        <taxon>Magnoliidae</taxon>
        <taxon>Piperales</taxon>
        <taxon>Aristolochiaceae</taxon>
        <taxon>Aristolochia</taxon>
    </lineage>
</organism>
<evidence type="ECO:0000313" key="2">
    <source>
        <dbReference type="Proteomes" id="UP000825729"/>
    </source>
</evidence>
<proteinExistence type="predicted"/>
<dbReference type="Proteomes" id="UP000825729">
    <property type="component" value="Unassembled WGS sequence"/>
</dbReference>
<dbReference type="EMBL" id="JAINDJ010000021">
    <property type="protein sequence ID" value="KAG9438682.1"/>
    <property type="molecule type" value="Genomic_DNA"/>
</dbReference>
<sequence length="210" mass="23542">MACPQRVSSAKAICPSLPLGDGLQLFSRAGKGPSGPRDPFAQLEFLIFHASLRDRSVPPPDLDLPVRRLWRLLLARHARAGHRACGSDRGARGEWCTLDMREWCFRSDEPPPRRRAAFPSLHGPPAALLGRWHSPGAFPMDLVDSQTKSDRLQLLLDRRCPWPGAEAHSHRALLRRRGLSEDATWLILPVVICLSQRLSHACVSMNKFRL</sequence>